<evidence type="ECO:0000256" key="7">
    <source>
        <dbReference type="ARBA" id="ARBA00022989"/>
    </source>
</evidence>
<name>A0A4Q7NAZ8_9ACTN</name>
<keyword evidence="7 9" id="KW-1133">Transmembrane helix</keyword>
<dbReference type="PANTHER" id="PTHR33695">
    <property type="entry name" value="LIPOPROTEIN SIGNAL PEPTIDASE"/>
    <property type="match status" value="1"/>
</dbReference>
<evidence type="ECO:0000256" key="6">
    <source>
        <dbReference type="ARBA" id="ARBA00022801"/>
    </source>
</evidence>
<dbReference type="GO" id="GO:0006508">
    <property type="term" value="P:proteolysis"/>
    <property type="evidence" value="ECO:0007669"/>
    <property type="project" value="UniProtKB-KW"/>
</dbReference>
<evidence type="ECO:0000256" key="9">
    <source>
        <dbReference type="HAMAP-Rule" id="MF_00161"/>
    </source>
</evidence>
<evidence type="ECO:0000256" key="8">
    <source>
        <dbReference type="ARBA" id="ARBA00023136"/>
    </source>
</evidence>
<dbReference type="AlphaFoldDB" id="A0A4Q7NAZ8"/>
<dbReference type="InterPro" id="IPR001872">
    <property type="entry name" value="Peptidase_A8"/>
</dbReference>
<protein>
    <recommendedName>
        <fullName evidence="9">Lipoprotein signal peptidase</fullName>
        <ecNumber evidence="9">3.4.23.36</ecNumber>
    </recommendedName>
    <alternativeName>
        <fullName evidence="9">Prolipoprotein signal peptidase</fullName>
    </alternativeName>
    <alternativeName>
        <fullName evidence="9">Signal peptidase II</fullName>
        <shortName evidence="9">SPase II</shortName>
    </alternativeName>
</protein>
<comment type="function">
    <text evidence="9">This protein specifically catalyzes the removal of signal peptides from prolipoproteins.</text>
</comment>
<dbReference type="HAMAP" id="MF_00161">
    <property type="entry name" value="LspA"/>
    <property type="match status" value="1"/>
</dbReference>
<keyword evidence="5 9" id="KW-0064">Aspartyl protease</keyword>
<dbReference type="PANTHER" id="PTHR33695:SF1">
    <property type="entry name" value="LIPOPROTEIN SIGNAL PEPTIDASE"/>
    <property type="match status" value="1"/>
</dbReference>
<reference evidence="11 12" key="1">
    <citation type="submission" date="2019-02" db="EMBL/GenBank/DDBJ databases">
        <title>Genomic Encyclopedia of Type Strains, Phase IV (KMG-IV): sequencing the most valuable type-strain genomes for metagenomic binning, comparative biology and taxonomic classification.</title>
        <authorList>
            <person name="Goeker M."/>
        </authorList>
    </citation>
    <scope>NUCLEOTIDE SEQUENCE [LARGE SCALE GENOMIC DNA]</scope>
    <source>
        <strain evidence="11 12">DSM 45622</strain>
    </source>
</reference>
<evidence type="ECO:0000256" key="2">
    <source>
        <dbReference type="ARBA" id="ARBA00022475"/>
    </source>
</evidence>
<keyword evidence="4 9" id="KW-0812">Transmembrane</keyword>
<gene>
    <name evidence="9" type="primary">lspA</name>
    <name evidence="11" type="ORF">EV189_3612</name>
</gene>
<dbReference type="Pfam" id="PF01252">
    <property type="entry name" value="Peptidase_A8"/>
    <property type="match status" value="1"/>
</dbReference>
<dbReference type="GO" id="GO:0004190">
    <property type="term" value="F:aspartic-type endopeptidase activity"/>
    <property type="evidence" value="ECO:0007669"/>
    <property type="project" value="UniProtKB-UniRule"/>
</dbReference>
<dbReference type="OrthoDB" id="4308908at2"/>
<evidence type="ECO:0000256" key="10">
    <source>
        <dbReference type="RuleBase" id="RU004181"/>
    </source>
</evidence>
<feature type="active site" evidence="9">
    <location>
        <position position="127"/>
    </location>
</feature>
<dbReference type="GO" id="GO:0005886">
    <property type="term" value="C:plasma membrane"/>
    <property type="evidence" value="ECO:0007669"/>
    <property type="project" value="UniProtKB-SubCell"/>
</dbReference>
<feature type="transmembrane region" description="Helical" evidence="9">
    <location>
        <begin position="58"/>
        <end position="85"/>
    </location>
</feature>
<sequence>MAVDGRGRVQRRRGLVAGIAVAVIAADLATKVWATQVLAAHPVRLVGDDVVLTEGRNAGAAFEVGTSLTPLLAVLAIAAVLAMAYAARRPQALPVAVALGLGIGGAAGNAGDRLFRAPGPLRGHVVDWIDIGSWPTFNLADSALMTAVAVAVVASSRGARDGRALSGHQA</sequence>
<keyword evidence="6 9" id="KW-0378">Hydrolase</keyword>
<feature type="active site" evidence="9">
    <location>
        <position position="141"/>
    </location>
</feature>
<keyword evidence="12" id="KW-1185">Reference proteome</keyword>
<evidence type="ECO:0000256" key="1">
    <source>
        <dbReference type="ARBA" id="ARBA00006139"/>
    </source>
</evidence>
<accession>A0A4Q7NAZ8</accession>
<proteinExistence type="inferred from homology"/>
<comment type="caution">
    <text evidence="9">Lacks conserved residue(s) required for the propagation of feature annotation.</text>
</comment>
<dbReference type="EMBL" id="SGXD01000005">
    <property type="protein sequence ID" value="RZS80131.1"/>
    <property type="molecule type" value="Genomic_DNA"/>
</dbReference>
<keyword evidence="3 9" id="KW-0645">Protease</keyword>
<dbReference type="PRINTS" id="PR00781">
    <property type="entry name" value="LIPOSIGPTASE"/>
</dbReference>
<evidence type="ECO:0000256" key="3">
    <source>
        <dbReference type="ARBA" id="ARBA00022670"/>
    </source>
</evidence>
<evidence type="ECO:0000313" key="11">
    <source>
        <dbReference type="EMBL" id="RZS80131.1"/>
    </source>
</evidence>
<comment type="catalytic activity">
    <reaction evidence="9">
        <text>Release of signal peptides from bacterial membrane prolipoproteins. Hydrolyzes -Xaa-Yaa-Zaa-|-(S,diacylglyceryl)Cys-, in which Xaa is hydrophobic (preferably Leu), and Yaa (Ala or Ser) and Zaa (Gly or Ala) have small, neutral side chains.</text>
        <dbReference type="EC" id="3.4.23.36"/>
    </reaction>
</comment>
<dbReference type="Proteomes" id="UP000293638">
    <property type="component" value="Unassembled WGS sequence"/>
</dbReference>
<dbReference type="EC" id="3.4.23.36" evidence="9"/>
<evidence type="ECO:0000256" key="4">
    <source>
        <dbReference type="ARBA" id="ARBA00022692"/>
    </source>
</evidence>
<comment type="subcellular location">
    <subcellularLocation>
        <location evidence="9">Cell membrane</location>
        <topology evidence="9">Multi-pass membrane protein</topology>
    </subcellularLocation>
</comment>
<comment type="caution">
    <text evidence="11">The sequence shown here is derived from an EMBL/GenBank/DDBJ whole genome shotgun (WGS) entry which is preliminary data.</text>
</comment>
<evidence type="ECO:0000256" key="5">
    <source>
        <dbReference type="ARBA" id="ARBA00022750"/>
    </source>
</evidence>
<comment type="pathway">
    <text evidence="9">Protein modification; lipoprotein biosynthesis (signal peptide cleavage).</text>
</comment>
<organism evidence="11 12">
    <name type="scientific">Motilibacter rhizosphaerae</name>
    <dbReference type="NCBI Taxonomy" id="598652"/>
    <lineage>
        <taxon>Bacteria</taxon>
        <taxon>Bacillati</taxon>
        <taxon>Actinomycetota</taxon>
        <taxon>Actinomycetes</taxon>
        <taxon>Motilibacterales</taxon>
        <taxon>Motilibacteraceae</taxon>
        <taxon>Motilibacter</taxon>
    </lineage>
</organism>
<dbReference type="UniPathway" id="UPA00665"/>
<keyword evidence="2 9" id="KW-1003">Cell membrane</keyword>
<keyword evidence="8 9" id="KW-0472">Membrane</keyword>
<evidence type="ECO:0000313" key="12">
    <source>
        <dbReference type="Proteomes" id="UP000293638"/>
    </source>
</evidence>
<comment type="similarity">
    <text evidence="1 9 10">Belongs to the peptidase A8 family.</text>
</comment>
<feature type="transmembrane region" description="Helical" evidence="9">
    <location>
        <begin position="131"/>
        <end position="154"/>
    </location>
</feature>
<feature type="transmembrane region" description="Helical" evidence="9">
    <location>
        <begin position="92"/>
        <end position="111"/>
    </location>
</feature>